<feature type="domain" description="Carrier" evidence="3">
    <location>
        <begin position="501"/>
        <end position="575"/>
    </location>
</feature>
<dbReference type="PANTHER" id="PTHR45527">
    <property type="entry name" value="NONRIBOSOMAL PEPTIDE SYNTHETASE"/>
    <property type="match status" value="1"/>
</dbReference>
<comment type="caution">
    <text evidence="4">The sequence shown here is derived from an EMBL/GenBank/DDBJ whole genome shotgun (WGS) entry which is preliminary data.</text>
</comment>
<dbReference type="InterPro" id="IPR042099">
    <property type="entry name" value="ANL_N_sf"/>
</dbReference>
<dbReference type="EMBL" id="JACHMG010000001">
    <property type="protein sequence ID" value="MBB4683739.1"/>
    <property type="molecule type" value="Genomic_DNA"/>
</dbReference>
<reference evidence="4 5" key="1">
    <citation type="submission" date="2020-08" db="EMBL/GenBank/DDBJ databases">
        <title>Sequencing the genomes of 1000 actinobacteria strains.</title>
        <authorList>
            <person name="Klenk H.-P."/>
        </authorList>
    </citation>
    <scope>NUCLEOTIDE SEQUENCE [LARGE SCALE GENOMIC DNA]</scope>
    <source>
        <strain evidence="4 5">DSM 45859</strain>
    </source>
</reference>
<dbReference type="InterPro" id="IPR020845">
    <property type="entry name" value="AMP-binding_CS"/>
</dbReference>
<dbReference type="RefSeq" id="WP_184778426.1">
    <property type="nucleotide sequence ID" value="NZ_JACHMG010000001.1"/>
</dbReference>
<evidence type="ECO:0000256" key="2">
    <source>
        <dbReference type="ARBA" id="ARBA00022553"/>
    </source>
</evidence>
<dbReference type="Gene3D" id="3.40.50.12780">
    <property type="entry name" value="N-terminal domain of ligase-like"/>
    <property type="match status" value="1"/>
</dbReference>
<dbReference type="Proteomes" id="UP000581769">
    <property type="component" value="Unassembled WGS sequence"/>
</dbReference>
<dbReference type="PANTHER" id="PTHR45527:SF1">
    <property type="entry name" value="FATTY ACID SYNTHASE"/>
    <property type="match status" value="1"/>
</dbReference>
<dbReference type="InterPro" id="IPR000873">
    <property type="entry name" value="AMP-dep_synth/lig_dom"/>
</dbReference>
<sequence>MAEHDLCIHELVAEAAARNPDSAAVVAGETVLSYRRLDRAAAVLAGDLRALGVGPETVVGVHARRSPALVVGALAALKAGGAYAPMDPDGPATRALGRNWGAILTERESAARFTGSGLPVLDLDENRDDRTPAGLPGPAAAPRNLAYVIYTSGSTGWPKGVAVEHRSIVNSTRARLAAYPPYRRFLLLSSVAFDSAVAGVFGTLAGGGTLYLPPTGTESDARALVRQIADHRIDTVLALPSLFDLVLEAAGPDEVASLRTVVLAGESCPPALVRRARQRVPDARLANEYGPAEGTVWSTAWHAPSGVLPELDTVPIGRSIPGVRVSVLDESGRPAPAGEIYLAGAGLARGYLGRPGETAAAFVADPDGVPGARRYRTGDRGRWRPDGELEFLGRTDRQLKISGYRVEPGEVEAALLEFPGLRQAAVVESPRAPGRALAACVAPSGTDLPALRDFLAGRLPAYLVPPDVRPVRALPVNPNGKADYAAVRALLATPVPAAVEPPRGAVEQAVARVWCDVLGLPDVSRSAGFADLGRSIDAMRISLRLSRIFGVEVPLLWVYEAASVATLAAWLSRTAPDAGVAAEKRLALDPPTP</sequence>
<dbReference type="PROSITE" id="PS00455">
    <property type="entry name" value="AMP_BINDING"/>
    <property type="match status" value="1"/>
</dbReference>
<accession>A0A840IQB4</accession>
<dbReference type="Pfam" id="PF00550">
    <property type="entry name" value="PP-binding"/>
    <property type="match status" value="1"/>
</dbReference>
<dbReference type="Gene3D" id="3.40.50.1820">
    <property type="entry name" value="alpha/beta hydrolase"/>
    <property type="match status" value="1"/>
</dbReference>
<dbReference type="InterPro" id="IPR010071">
    <property type="entry name" value="AA_adenyl_dom"/>
</dbReference>
<evidence type="ECO:0000259" key="3">
    <source>
        <dbReference type="PROSITE" id="PS50075"/>
    </source>
</evidence>
<dbReference type="Pfam" id="PF00501">
    <property type="entry name" value="AMP-binding"/>
    <property type="match status" value="1"/>
</dbReference>
<dbReference type="NCBIfam" id="TIGR01733">
    <property type="entry name" value="AA-adenyl-dom"/>
    <property type="match status" value="1"/>
</dbReference>
<dbReference type="InterPro" id="IPR009081">
    <property type="entry name" value="PP-bd_ACP"/>
</dbReference>
<dbReference type="GO" id="GO:0043041">
    <property type="term" value="P:amino acid activation for nonribosomal peptide biosynthetic process"/>
    <property type="evidence" value="ECO:0007669"/>
    <property type="project" value="TreeGrafter"/>
</dbReference>
<organism evidence="4 5">
    <name type="scientific">Amycolatopsis jiangsuensis</name>
    <dbReference type="NCBI Taxonomy" id="1181879"/>
    <lineage>
        <taxon>Bacteria</taxon>
        <taxon>Bacillati</taxon>
        <taxon>Actinomycetota</taxon>
        <taxon>Actinomycetes</taxon>
        <taxon>Pseudonocardiales</taxon>
        <taxon>Pseudonocardiaceae</taxon>
        <taxon>Amycolatopsis</taxon>
    </lineage>
</organism>
<dbReference type="GO" id="GO:0005737">
    <property type="term" value="C:cytoplasm"/>
    <property type="evidence" value="ECO:0007669"/>
    <property type="project" value="TreeGrafter"/>
</dbReference>
<dbReference type="SUPFAM" id="SSF47336">
    <property type="entry name" value="ACP-like"/>
    <property type="match status" value="1"/>
</dbReference>
<dbReference type="GO" id="GO:0044550">
    <property type="term" value="P:secondary metabolite biosynthetic process"/>
    <property type="evidence" value="ECO:0007669"/>
    <property type="project" value="TreeGrafter"/>
</dbReference>
<keyword evidence="5" id="KW-1185">Reference proteome</keyword>
<evidence type="ECO:0000313" key="5">
    <source>
        <dbReference type="Proteomes" id="UP000581769"/>
    </source>
</evidence>
<evidence type="ECO:0000256" key="1">
    <source>
        <dbReference type="ARBA" id="ARBA00022450"/>
    </source>
</evidence>
<dbReference type="AlphaFoldDB" id="A0A840IQB4"/>
<keyword evidence="2" id="KW-0597">Phosphoprotein</keyword>
<dbReference type="PROSITE" id="PS50075">
    <property type="entry name" value="CARRIER"/>
    <property type="match status" value="1"/>
</dbReference>
<dbReference type="InterPro" id="IPR045851">
    <property type="entry name" value="AMP-bd_C_sf"/>
</dbReference>
<dbReference type="InterPro" id="IPR020806">
    <property type="entry name" value="PKS_PP-bd"/>
</dbReference>
<dbReference type="InterPro" id="IPR029058">
    <property type="entry name" value="AB_hydrolase_fold"/>
</dbReference>
<dbReference type="InterPro" id="IPR036736">
    <property type="entry name" value="ACP-like_sf"/>
</dbReference>
<dbReference type="SMART" id="SM00823">
    <property type="entry name" value="PKS_PP"/>
    <property type="match status" value="1"/>
</dbReference>
<keyword evidence="1" id="KW-0596">Phosphopantetheine</keyword>
<protein>
    <submittedName>
        <fullName evidence="4">Amino acid adenylation domain-containing protein</fullName>
    </submittedName>
</protein>
<proteinExistence type="predicted"/>
<dbReference type="SUPFAM" id="SSF56801">
    <property type="entry name" value="Acetyl-CoA synthetase-like"/>
    <property type="match status" value="1"/>
</dbReference>
<dbReference type="InterPro" id="IPR025110">
    <property type="entry name" value="AMP-bd_C"/>
</dbReference>
<dbReference type="Pfam" id="PF13193">
    <property type="entry name" value="AMP-binding_C"/>
    <property type="match status" value="1"/>
</dbReference>
<name>A0A840IQB4_9PSEU</name>
<gene>
    <name evidence="4" type="ORF">BJY18_001224</name>
</gene>
<dbReference type="CDD" id="cd05930">
    <property type="entry name" value="A_NRPS"/>
    <property type="match status" value="1"/>
</dbReference>
<evidence type="ECO:0000313" key="4">
    <source>
        <dbReference type="EMBL" id="MBB4683739.1"/>
    </source>
</evidence>
<dbReference type="Gene3D" id="3.30.300.30">
    <property type="match status" value="1"/>
</dbReference>
<dbReference type="GO" id="GO:0031177">
    <property type="term" value="F:phosphopantetheine binding"/>
    <property type="evidence" value="ECO:0007669"/>
    <property type="project" value="InterPro"/>
</dbReference>